<sequence>MDLDKIIQWAEVAQQQFDLPSLGIGISQGDQHFTAVYGDADEQTLYPLASISKTFLATAICRLAQQQRIDLDLPLKKYWSDFRLQDSYATTHLTWRDVLCHRSGLPAHNVMRFTNRNKQQLSLEQIATKVRYLQPSCELRYKMHYSNLMYAVASYAFEQVVQEDYGTYLRKNLLQPLNLQHTYINHHEKLDAPIVTPYIKTTAGQVISVPFIAPGPVGGASSMLATIADLLHWGEYQLKSFQESANPRFQPQMVMSSRSSLNGAVINYGLGMMLENYQGYQYFYHSGSFIGCCSLMGIVPELDLTFVLTTNLDSTTALFALAYQIIDLAIGNTSTDWLPKGLEVDQQRREQVLQRQIRAKAMKSVAVVPELLGDYQNAGYGLVTITKQDDCLQIVLGPVMAQILQDAQRQMFVQLPESSELLPLTINSSVLQLHTEPAIKQPTIFQKVN</sequence>
<evidence type="ECO:0000313" key="2">
    <source>
        <dbReference type="EMBL" id="UQS83248.1"/>
    </source>
</evidence>
<feature type="domain" description="Beta-lactamase-related" evidence="1">
    <location>
        <begin position="19"/>
        <end position="324"/>
    </location>
</feature>
<dbReference type="InterPro" id="IPR012338">
    <property type="entry name" value="Beta-lactam/transpept-like"/>
</dbReference>
<dbReference type="Pfam" id="PF00144">
    <property type="entry name" value="Beta-lactamase"/>
    <property type="match status" value="1"/>
</dbReference>
<name>A0ABY4PBU7_9LACO</name>
<dbReference type="Proteomes" id="UP000831947">
    <property type="component" value="Chromosome"/>
</dbReference>
<dbReference type="EMBL" id="CP093365">
    <property type="protein sequence ID" value="UQS83248.1"/>
    <property type="molecule type" value="Genomic_DNA"/>
</dbReference>
<dbReference type="PANTHER" id="PTHR46825">
    <property type="entry name" value="D-ALANYL-D-ALANINE-CARBOXYPEPTIDASE/ENDOPEPTIDASE AMPH"/>
    <property type="match status" value="1"/>
</dbReference>
<evidence type="ECO:0000313" key="3">
    <source>
        <dbReference type="Proteomes" id="UP000831947"/>
    </source>
</evidence>
<evidence type="ECO:0000259" key="1">
    <source>
        <dbReference type="Pfam" id="PF00144"/>
    </source>
</evidence>
<dbReference type="RefSeq" id="WP_249512474.1">
    <property type="nucleotide sequence ID" value="NZ_CP093365.1"/>
</dbReference>
<reference evidence="2 3" key="1">
    <citation type="journal article" date="2022" name="Int. J. Syst. Evol. Microbiol.">
        <title>Apilactobacillus apisilvae sp. nov., Nicolia spurrieriana gen. nov. sp. nov., Bombilactobacillus folatiphilus sp. nov. and Bombilactobacillus thymidiniphilus sp. nov., four new lactic acid bacterial isolates from stingless bees Tetragonula carbonaria and Austroplebeia australis.</title>
        <authorList>
            <person name="Oliphant S.A."/>
            <person name="Watson-Haigh N.S."/>
            <person name="Sumby K.M."/>
            <person name="Gardner J."/>
            <person name="Groom S."/>
            <person name="Jiranek V."/>
        </authorList>
    </citation>
    <scope>NUCLEOTIDE SEQUENCE [LARGE SCALE GENOMIC DNA]</scope>
    <source>
        <strain evidence="2 3">SG4_A1</strain>
    </source>
</reference>
<dbReference type="Gene3D" id="3.40.710.10">
    <property type="entry name" value="DD-peptidase/beta-lactamase superfamily"/>
    <property type="match status" value="1"/>
</dbReference>
<dbReference type="InterPro" id="IPR050491">
    <property type="entry name" value="AmpC-like"/>
</dbReference>
<dbReference type="InterPro" id="IPR001466">
    <property type="entry name" value="Beta-lactam-related"/>
</dbReference>
<dbReference type="SUPFAM" id="SSF56601">
    <property type="entry name" value="beta-lactamase/transpeptidase-like"/>
    <property type="match status" value="1"/>
</dbReference>
<proteinExistence type="predicted"/>
<organism evidence="2 3">
    <name type="scientific">Bombilactobacillus thymidiniphilus</name>
    <dbReference type="NCBI Taxonomy" id="2923363"/>
    <lineage>
        <taxon>Bacteria</taxon>
        <taxon>Bacillati</taxon>
        <taxon>Bacillota</taxon>
        <taxon>Bacilli</taxon>
        <taxon>Lactobacillales</taxon>
        <taxon>Lactobacillaceae</taxon>
        <taxon>Bombilactobacillus</taxon>
    </lineage>
</organism>
<gene>
    <name evidence="2" type="ORF">MOO47_05590</name>
</gene>
<protein>
    <submittedName>
        <fullName evidence="2">Beta-lactamase family protein</fullName>
    </submittedName>
</protein>
<keyword evidence="3" id="KW-1185">Reference proteome</keyword>
<dbReference type="PANTHER" id="PTHR46825:SF15">
    <property type="entry name" value="BETA-LACTAMASE-RELATED DOMAIN-CONTAINING PROTEIN"/>
    <property type="match status" value="1"/>
</dbReference>
<accession>A0ABY4PBU7</accession>